<evidence type="ECO:0000256" key="8">
    <source>
        <dbReference type="ARBA" id="ARBA00023288"/>
    </source>
</evidence>
<evidence type="ECO:0000256" key="1">
    <source>
        <dbReference type="ARBA" id="ARBA00004609"/>
    </source>
</evidence>
<dbReference type="PANTHER" id="PTHR32217">
    <property type="entry name" value="LYMPHOCYTE ANTIGEN 6H"/>
    <property type="match status" value="1"/>
</dbReference>
<dbReference type="GO" id="GO:0095500">
    <property type="term" value="P:acetylcholine receptor signaling pathway"/>
    <property type="evidence" value="ECO:0007669"/>
    <property type="project" value="TreeGrafter"/>
</dbReference>
<feature type="chain" id="PRO_5032494828" evidence="9">
    <location>
        <begin position="19"/>
        <end position="131"/>
    </location>
</feature>
<keyword evidence="12" id="KW-1185">Reference proteome</keyword>
<evidence type="ECO:0000256" key="3">
    <source>
        <dbReference type="ARBA" id="ARBA00022622"/>
    </source>
</evidence>
<dbReference type="PANTHER" id="PTHR32217:SF3">
    <property type="entry name" value="LYMPHOCYTE ANTIGEN 6S"/>
    <property type="match status" value="1"/>
</dbReference>
<feature type="domain" description="UPAR/Ly6" evidence="10">
    <location>
        <begin position="19"/>
        <end position="115"/>
    </location>
</feature>
<proteinExistence type="predicted"/>
<dbReference type="InterPro" id="IPR051445">
    <property type="entry name" value="LY6H/LY6L_nAChR_modulators"/>
</dbReference>
<accession>A0A811ZZN7</accession>
<protein>
    <submittedName>
        <fullName evidence="11">(raccoon dog) hypothetical protein</fullName>
    </submittedName>
</protein>
<dbReference type="GO" id="GO:0005886">
    <property type="term" value="C:plasma membrane"/>
    <property type="evidence" value="ECO:0007669"/>
    <property type="project" value="UniProtKB-SubCell"/>
</dbReference>
<keyword evidence="2" id="KW-1003">Cell membrane</keyword>
<name>A0A811ZZN7_NYCPR</name>
<keyword evidence="5" id="KW-0472">Membrane</keyword>
<sequence length="131" mass="13347">MKAAALLVVLLCSGGAWAIRCHNCTNSNGNTCSGPVDCPSYANACASQLLNIKLPDQTLAMAIKTCVQSCENLNPMPSRASSRALVSDLHASIHCCSTNLCNRAGGQGPGATTVGLMLVASVLVTLLGASL</sequence>
<dbReference type="GO" id="GO:0033130">
    <property type="term" value="F:acetylcholine receptor binding"/>
    <property type="evidence" value="ECO:0007669"/>
    <property type="project" value="TreeGrafter"/>
</dbReference>
<keyword evidence="8" id="KW-0449">Lipoprotein</keyword>
<evidence type="ECO:0000256" key="5">
    <source>
        <dbReference type="ARBA" id="ARBA00023136"/>
    </source>
</evidence>
<dbReference type="PROSITE" id="PS00983">
    <property type="entry name" value="LY6_UPAR"/>
    <property type="match status" value="1"/>
</dbReference>
<dbReference type="InterPro" id="IPR016054">
    <property type="entry name" value="LY6_UPA_recep-like"/>
</dbReference>
<comment type="subcellular location">
    <subcellularLocation>
        <location evidence="1">Cell membrane</location>
        <topology evidence="1">Lipid-anchor</topology>
        <topology evidence="1">GPI-anchor</topology>
    </subcellularLocation>
</comment>
<organism evidence="11 12">
    <name type="scientific">Nyctereutes procyonoides</name>
    <name type="common">Raccoon dog</name>
    <name type="synonym">Canis procyonoides</name>
    <dbReference type="NCBI Taxonomy" id="34880"/>
    <lineage>
        <taxon>Eukaryota</taxon>
        <taxon>Metazoa</taxon>
        <taxon>Chordata</taxon>
        <taxon>Craniata</taxon>
        <taxon>Vertebrata</taxon>
        <taxon>Euteleostomi</taxon>
        <taxon>Mammalia</taxon>
        <taxon>Eutheria</taxon>
        <taxon>Laurasiatheria</taxon>
        <taxon>Carnivora</taxon>
        <taxon>Caniformia</taxon>
        <taxon>Canidae</taxon>
        <taxon>Nyctereutes</taxon>
    </lineage>
</organism>
<keyword evidence="4 9" id="KW-0732">Signal</keyword>
<evidence type="ECO:0000259" key="10">
    <source>
        <dbReference type="SMART" id="SM00134"/>
    </source>
</evidence>
<dbReference type="AlphaFoldDB" id="A0A811ZZN7"/>
<keyword evidence="7" id="KW-0325">Glycoprotein</keyword>
<dbReference type="SUPFAM" id="SSF57302">
    <property type="entry name" value="Snake toxin-like"/>
    <property type="match status" value="1"/>
</dbReference>
<evidence type="ECO:0000256" key="4">
    <source>
        <dbReference type="ARBA" id="ARBA00022729"/>
    </source>
</evidence>
<dbReference type="InterPro" id="IPR018363">
    <property type="entry name" value="CD59_antigen_CS"/>
</dbReference>
<dbReference type="GO" id="GO:0030550">
    <property type="term" value="F:acetylcholine receptor inhibitor activity"/>
    <property type="evidence" value="ECO:0007669"/>
    <property type="project" value="TreeGrafter"/>
</dbReference>
<keyword evidence="6" id="KW-1015">Disulfide bond</keyword>
<dbReference type="Gene3D" id="2.10.60.10">
    <property type="entry name" value="CD59"/>
    <property type="match status" value="1"/>
</dbReference>
<dbReference type="Proteomes" id="UP000645828">
    <property type="component" value="Unassembled WGS sequence"/>
</dbReference>
<feature type="signal peptide" evidence="9">
    <location>
        <begin position="1"/>
        <end position="18"/>
    </location>
</feature>
<dbReference type="CDD" id="cd00117">
    <property type="entry name" value="TFP"/>
    <property type="match status" value="1"/>
</dbReference>
<dbReference type="EMBL" id="CAJHUB010000788">
    <property type="protein sequence ID" value="CAD7694013.1"/>
    <property type="molecule type" value="Genomic_DNA"/>
</dbReference>
<comment type="caution">
    <text evidence="11">The sequence shown here is derived from an EMBL/GenBank/DDBJ whole genome shotgun (WGS) entry which is preliminary data.</text>
</comment>
<dbReference type="GO" id="GO:0045202">
    <property type="term" value="C:synapse"/>
    <property type="evidence" value="ECO:0007669"/>
    <property type="project" value="GOC"/>
</dbReference>
<gene>
    <name evidence="11" type="ORF">NYPRO_LOCUS26805</name>
</gene>
<reference evidence="11" key="1">
    <citation type="submission" date="2020-12" db="EMBL/GenBank/DDBJ databases">
        <authorList>
            <consortium name="Molecular Ecology Group"/>
        </authorList>
    </citation>
    <scope>NUCLEOTIDE SEQUENCE</scope>
    <source>
        <strain evidence="11">TBG_1078</strain>
    </source>
</reference>
<evidence type="ECO:0000313" key="11">
    <source>
        <dbReference type="EMBL" id="CAD7694013.1"/>
    </source>
</evidence>
<dbReference type="InterPro" id="IPR045860">
    <property type="entry name" value="Snake_toxin-like_sf"/>
</dbReference>
<evidence type="ECO:0000256" key="9">
    <source>
        <dbReference type="SAM" id="SignalP"/>
    </source>
</evidence>
<evidence type="ECO:0000313" key="12">
    <source>
        <dbReference type="Proteomes" id="UP000645828"/>
    </source>
</evidence>
<dbReference type="SMART" id="SM00134">
    <property type="entry name" value="LU"/>
    <property type="match status" value="1"/>
</dbReference>
<evidence type="ECO:0000256" key="6">
    <source>
        <dbReference type="ARBA" id="ARBA00023157"/>
    </source>
</evidence>
<evidence type="ECO:0000256" key="7">
    <source>
        <dbReference type="ARBA" id="ARBA00023180"/>
    </source>
</evidence>
<dbReference type="Pfam" id="PF00021">
    <property type="entry name" value="UPAR_LY6"/>
    <property type="match status" value="1"/>
</dbReference>
<dbReference type="GO" id="GO:0098552">
    <property type="term" value="C:side of membrane"/>
    <property type="evidence" value="ECO:0007669"/>
    <property type="project" value="UniProtKB-KW"/>
</dbReference>
<keyword evidence="3" id="KW-0336">GPI-anchor</keyword>
<evidence type="ECO:0000256" key="2">
    <source>
        <dbReference type="ARBA" id="ARBA00022475"/>
    </source>
</evidence>